<organism evidence="2 3">
    <name type="scientific">Candidatus Azambacteria bacterium GW2011_GWB1_42_17</name>
    <dbReference type="NCBI Taxonomy" id="1618615"/>
    <lineage>
        <taxon>Bacteria</taxon>
        <taxon>Candidatus Azamiibacteriota</taxon>
    </lineage>
</organism>
<accession>A0A0G0Z4J4</accession>
<reference evidence="2 3" key="1">
    <citation type="journal article" date="2015" name="Nature">
        <title>rRNA introns, odd ribosomes, and small enigmatic genomes across a large radiation of phyla.</title>
        <authorList>
            <person name="Brown C.T."/>
            <person name="Hug L.A."/>
            <person name="Thomas B.C."/>
            <person name="Sharon I."/>
            <person name="Castelle C.J."/>
            <person name="Singh A."/>
            <person name="Wilkins M.J."/>
            <person name="Williams K.H."/>
            <person name="Banfield J.F."/>
        </authorList>
    </citation>
    <scope>NUCLEOTIDE SEQUENCE [LARGE SCALE GENOMIC DNA]</scope>
</reference>
<keyword evidence="1" id="KW-0812">Transmembrane</keyword>
<keyword evidence="1" id="KW-1133">Transmembrane helix</keyword>
<sequence>MGKYKWILVTLIVILLVGILMWFGRDKNPLEIGRRDELYTVQGQVTKWFANSDTLEVKIGSKTVNLKLRGYPEATIIGPNPKDRLNTTILVRSQYTNQEWGRAFCEGDVLLIGTKENNWSKVKNYQQIEPDFVNVEDRVCYDSPQP</sequence>
<feature type="transmembrane region" description="Helical" evidence="1">
    <location>
        <begin position="6"/>
        <end position="24"/>
    </location>
</feature>
<comment type="caution">
    <text evidence="2">The sequence shown here is derived from an EMBL/GenBank/DDBJ whole genome shotgun (WGS) entry which is preliminary data.</text>
</comment>
<dbReference type="Proteomes" id="UP000033986">
    <property type="component" value="Unassembled WGS sequence"/>
</dbReference>
<name>A0A0G0Z4J4_9BACT</name>
<proteinExistence type="predicted"/>
<dbReference type="AlphaFoldDB" id="A0A0G0Z4J4"/>
<keyword evidence="1" id="KW-0472">Membrane</keyword>
<evidence type="ECO:0000313" key="2">
    <source>
        <dbReference type="EMBL" id="KKS43645.1"/>
    </source>
</evidence>
<gene>
    <name evidence="2" type="ORF">UV07_C0028G0003</name>
</gene>
<dbReference type="EMBL" id="LCDB01000028">
    <property type="protein sequence ID" value="KKS43645.1"/>
    <property type="molecule type" value="Genomic_DNA"/>
</dbReference>
<evidence type="ECO:0000313" key="3">
    <source>
        <dbReference type="Proteomes" id="UP000033986"/>
    </source>
</evidence>
<evidence type="ECO:0000256" key="1">
    <source>
        <dbReference type="SAM" id="Phobius"/>
    </source>
</evidence>
<protein>
    <submittedName>
        <fullName evidence="2">Uncharacterized protein</fullName>
    </submittedName>
</protein>